<comment type="caution">
    <text evidence="6">The sequence shown here is derived from an EMBL/GenBank/DDBJ whole genome shotgun (WGS) entry which is preliminary data.</text>
</comment>
<reference evidence="7" key="1">
    <citation type="journal article" date="2019" name="Gigascience">
        <title>De novo genome assembly of the endangered Acer yangbiense, a plant species with extremely small populations endemic to Yunnan Province, China.</title>
        <authorList>
            <person name="Yang J."/>
            <person name="Wariss H.M."/>
            <person name="Tao L."/>
            <person name="Zhang R."/>
            <person name="Yun Q."/>
            <person name="Hollingsworth P."/>
            <person name="Dao Z."/>
            <person name="Luo G."/>
            <person name="Guo H."/>
            <person name="Ma Y."/>
            <person name="Sun W."/>
        </authorList>
    </citation>
    <scope>NUCLEOTIDE SEQUENCE [LARGE SCALE GENOMIC DNA]</scope>
    <source>
        <strain evidence="7">cv. Malutang</strain>
    </source>
</reference>
<proteinExistence type="inferred from homology"/>
<dbReference type="FunFam" id="3.40.50.300:FF:001091">
    <property type="entry name" value="Probable disease resistance protein At1g61300"/>
    <property type="match status" value="1"/>
</dbReference>
<evidence type="ECO:0000313" key="6">
    <source>
        <dbReference type="EMBL" id="TXG65711.1"/>
    </source>
</evidence>
<dbReference type="InterPro" id="IPR027417">
    <property type="entry name" value="P-loop_NTPase"/>
</dbReference>
<dbReference type="GO" id="GO:0006952">
    <property type="term" value="P:defense response"/>
    <property type="evidence" value="ECO:0007669"/>
    <property type="project" value="UniProtKB-KW"/>
</dbReference>
<sequence>MLTLNDILNALSNPNVNMIGVYGIGGVGKTTLVKEAARQAQRHKLFDEVVFAVVSQTPDVKKIQGEIADGLGLAFFEESESGRARRLCARLKKDNKILISLDDIWSILDLEIIGVLCGDDNKGCKVLLTSRSLDVLSNEMDSQTNYLVGILQEKEAWFKKMAGNCVEDRDVQPVAIQVVEECAGLPIAVVTVARALKNKNLYEWKNALRELRRPSSRNFTGSQAVAYSTIELSYNHLESEELKSIFLLCSLLGYTYDGSIRDLLKYGMGLGLFKGISSMEEAQDRVYALIDKLKASCLLWDSYTSEKFSMHDVVRDVAMSIASRDQCVFAMKNDEVPREWLDKNTQKKCTAISLHNNDVYELSEGLKCPELKLFYLKTKDPFLKIPDSFFIGLEELKVLDLTTMHLLSLLSSLHLLVNLQTLCLDQGVLGDIAIIGELKKLEILSFYGSYIEQLPVELGQLTRLRFLDLSDCSKLKVIPPNVLSNLSQLEELYMGNSFVQWEVEGLNDERRNASLDELKHLPHLTTLEMHIPSAKILPKRLFSKKLARYRISIGDDWDWSGKYETSRTLKLKLDTNNSQVEGMIMQFKGVEDLFLDNLKDVKNVIYELNREGSSQLKHLHIQNNSYFLCIFDSIDLDSCNKLSLLESLFVHNLINLEKICHCQLTTNSFCRLRTVKVGNCDKLKNIFSFSIARGLPELQVTEVIECKNMEEIFAIGSDDDINNNEVNDKIVFGKLRTLILRSLPRLASFCSISGKRRKLLTTCTQSNEIILENAIDIPPMPLLNEKLRYLEICKCAVLEEIVVIEDLREGESNDILFPQLNYLKIEDLGNLKRFYSGNHIEFPSLKQLQIEKCPEMKAFISTNISSDITAGKDAEKMKSVENQGSEIRPFFDEKVAFPILEELVISHMGSLKMLWNKDLKGIKGYLSFQNLQMVRVSECQSLKYLFPASIARSLLLLKELYVENCGVEEIVGKEESEATARFVLFPELIFLKLWTLPELRAFYPGAHTSEWPVLKKLAVYHCDIIKIIAPEFLSFQDINTENQLDILAKQPIFLFDKVCGHFLF</sequence>
<dbReference type="SMART" id="SM00382">
    <property type="entry name" value="AAA"/>
    <property type="match status" value="1"/>
</dbReference>
<dbReference type="AlphaFoldDB" id="A0A5C7I996"/>
<dbReference type="SUPFAM" id="SSF52540">
    <property type="entry name" value="P-loop containing nucleoside triphosphate hydrolases"/>
    <property type="match status" value="1"/>
</dbReference>
<dbReference type="Pfam" id="PF23247">
    <property type="entry name" value="LRR_RPS2"/>
    <property type="match status" value="3"/>
</dbReference>
<evidence type="ECO:0000256" key="2">
    <source>
        <dbReference type="ARBA" id="ARBA00022741"/>
    </source>
</evidence>
<dbReference type="PANTHER" id="PTHR33463:SF198">
    <property type="entry name" value="RPP4C3"/>
    <property type="match status" value="1"/>
</dbReference>
<evidence type="ECO:0000256" key="1">
    <source>
        <dbReference type="ARBA" id="ARBA00008894"/>
    </source>
</evidence>
<name>A0A5C7I996_9ROSI</name>
<dbReference type="InterPro" id="IPR003593">
    <property type="entry name" value="AAA+_ATPase"/>
</dbReference>
<dbReference type="GO" id="GO:0005524">
    <property type="term" value="F:ATP binding"/>
    <property type="evidence" value="ECO:0007669"/>
    <property type="project" value="UniProtKB-KW"/>
</dbReference>
<dbReference type="InterPro" id="IPR042197">
    <property type="entry name" value="Apaf_helical"/>
</dbReference>
<dbReference type="OrthoDB" id="1747797at2759"/>
<dbReference type="InterPro" id="IPR057135">
    <property type="entry name" value="At4g27190-like_LRR"/>
</dbReference>
<protein>
    <recommendedName>
        <fullName evidence="5">AAA+ ATPase domain-containing protein</fullName>
    </recommendedName>
</protein>
<dbReference type="InterPro" id="IPR002182">
    <property type="entry name" value="NB-ARC"/>
</dbReference>
<dbReference type="EMBL" id="VAHF01000003">
    <property type="protein sequence ID" value="TXG65711.1"/>
    <property type="molecule type" value="Genomic_DNA"/>
</dbReference>
<dbReference type="InterPro" id="IPR050905">
    <property type="entry name" value="Plant_NBS-LRR"/>
</dbReference>
<evidence type="ECO:0000256" key="3">
    <source>
        <dbReference type="ARBA" id="ARBA00022821"/>
    </source>
</evidence>
<dbReference type="Gene3D" id="3.40.50.300">
    <property type="entry name" value="P-loop containing nucleotide triphosphate hydrolases"/>
    <property type="match status" value="1"/>
</dbReference>
<feature type="domain" description="AAA+ ATPase" evidence="5">
    <location>
        <begin position="15"/>
        <end position="151"/>
    </location>
</feature>
<dbReference type="SUPFAM" id="SSF52058">
    <property type="entry name" value="L domain-like"/>
    <property type="match status" value="1"/>
</dbReference>
<keyword evidence="7" id="KW-1185">Reference proteome</keyword>
<comment type="similarity">
    <text evidence="1">Belongs to the disease resistance NB-LRR family.</text>
</comment>
<dbReference type="PRINTS" id="PR00364">
    <property type="entry name" value="DISEASERSIST"/>
</dbReference>
<gene>
    <name evidence="6" type="ORF">EZV62_006986</name>
</gene>
<dbReference type="Proteomes" id="UP000323000">
    <property type="component" value="Chromosome 3"/>
</dbReference>
<dbReference type="Gene3D" id="3.80.10.10">
    <property type="entry name" value="Ribonuclease Inhibitor"/>
    <property type="match status" value="2"/>
</dbReference>
<dbReference type="Gene3D" id="1.10.8.430">
    <property type="entry name" value="Helical domain of apoptotic protease-activating factors"/>
    <property type="match status" value="1"/>
</dbReference>
<keyword evidence="4" id="KW-0067">ATP-binding</keyword>
<accession>A0A5C7I996</accession>
<keyword evidence="2" id="KW-0547">Nucleotide-binding</keyword>
<evidence type="ECO:0000259" key="5">
    <source>
        <dbReference type="SMART" id="SM00382"/>
    </source>
</evidence>
<keyword evidence="3" id="KW-0611">Plant defense</keyword>
<dbReference type="PANTHER" id="PTHR33463">
    <property type="entry name" value="NB-ARC DOMAIN-CONTAINING PROTEIN-RELATED"/>
    <property type="match status" value="1"/>
</dbReference>
<dbReference type="InterPro" id="IPR032675">
    <property type="entry name" value="LRR_dom_sf"/>
</dbReference>
<dbReference type="GO" id="GO:0043531">
    <property type="term" value="F:ADP binding"/>
    <property type="evidence" value="ECO:0007669"/>
    <property type="project" value="InterPro"/>
</dbReference>
<evidence type="ECO:0000256" key="4">
    <source>
        <dbReference type="ARBA" id="ARBA00022840"/>
    </source>
</evidence>
<organism evidence="6 7">
    <name type="scientific">Acer yangbiense</name>
    <dbReference type="NCBI Taxonomy" id="1000413"/>
    <lineage>
        <taxon>Eukaryota</taxon>
        <taxon>Viridiplantae</taxon>
        <taxon>Streptophyta</taxon>
        <taxon>Embryophyta</taxon>
        <taxon>Tracheophyta</taxon>
        <taxon>Spermatophyta</taxon>
        <taxon>Magnoliopsida</taxon>
        <taxon>eudicotyledons</taxon>
        <taxon>Gunneridae</taxon>
        <taxon>Pentapetalae</taxon>
        <taxon>rosids</taxon>
        <taxon>malvids</taxon>
        <taxon>Sapindales</taxon>
        <taxon>Sapindaceae</taxon>
        <taxon>Hippocastanoideae</taxon>
        <taxon>Acereae</taxon>
        <taxon>Acer</taxon>
    </lineage>
</organism>
<evidence type="ECO:0000313" key="7">
    <source>
        <dbReference type="Proteomes" id="UP000323000"/>
    </source>
</evidence>
<dbReference type="Pfam" id="PF00931">
    <property type="entry name" value="NB-ARC"/>
    <property type="match status" value="1"/>
</dbReference>